<dbReference type="InterPro" id="IPR000719">
    <property type="entry name" value="Prot_kinase_dom"/>
</dbReference>
<dbReference type="SUPFAM" id="SSF52129">
    <property type="entry name" value="Caspase-like"/>
    <property type="match status" value="1"/>
</dbReference>
<dbReference type="GO" id="GO:0005524">
    <property type="term" value="F:ATP binding"/>
    <property type="evidence" value="ECO:0007669"/>
    <property type="project" value="InterPro"/>
</dbReference>
<proteinExistence type="predicted"/>
<reference evidence="2 3" key="1">
    <citation type="submission" date="2018-12" db="EMBL/GenBank/DDBJ databases">
        <title>Glycomyces sp. YIM 121974 draft genome.</title>
        <authorList>
            <person name="Li Q."/>
        </authorList>
    </citation>
    <scope>NUCLEOTIDE SEQUENCE [LARGE SCALE GENOMIC DNA]</scope>
    <source>
        <strain evidence="2 3">YIM 121974</strain>
    </source>
</reference>
<dbReference type="Pfam" id="PF00069">
    <property type="entry name" value="Pkinase"/>
    <property type="match status" value="1"/>
</dbReference>
<feature type="domain" description="Protein kinase" evidence="1">
    <location>
        <begin position="336"/>
        <end position="601"/>
    </location>
</feature>
<comment type="caution">
    <text evidence="2">The sequence shown here is derived from an EMBL/GenBank/DDBJ whole genome shotgun (WGS) entry which is preliminary data.</text>
</comment>
<protein>
    <recommendedName>
        <fullName evidence="1">Protein kinase domain-containing protein</fullName>
    </recommendedName>
</protein>
<dbReference type="InterPro" id="IPR011009">
    <property type="entry name" value="Kinase-like_dom_sf"/>
</dbReference>
<dbReference type="PROSITE" id="PS00108">
    <property type="entry name" value="PROTEIN_KINASE_ST"/>
    <property type="match status" value="1"/>
</dbReference>
<gene>
    <name evidence="2" type="ORF">EIW28_21840</name>
</gene>
<name>A0A426USL6_9ACTN</name>
<organism evidence="2 3">
    <name type="scientific">Glycomyces terrestris</name>
    <dbReference type="NCBI Taxonomy" id="2493553"/>
    <lineage>
        <taxon>Bacteria</taxon>
        <taxon>Bacillati</taxon>
        <taxon>Actinomycetota</taxon>
        <taxon>Actinomycetes</taxon>
        <taxon>Glycomycetales</taxon>
        <taxon>Glycomycetaceae</taxon>
        <taxon>Glycomyces</taxon>
    </lineage>
</organism>
<evidence type="ECO:0000313" key="2">
    <source>
        <dbReference type="EMBL" id="RRR96483.1"/>
    </source>
</evidence>
<dbReference type="CDD" id="cd14014">
    <property type="entry name" value="STKc_PknB_like"/>
    <property type="match status" value="1"/>
</dbReference>
<dbReference type="Pfam" id="PF00656">
    <property type="entry name" value="Peptidase_C14"/>
    <property type="match status" value="1"/>
</dbReference>
<dbReference type="Gene3D" id="1.10.510.10">
    <property type="entry name" value="Transferase(Phosphotransferase) domain 1"/>
    <property type="match status" value="1"/>
</dbReference>
<dbReference type="InterPro" id="IPR008271">
    <property type="entry name" value="Ser/Thr_kinase_AS"/>
</dbReference>
<dbReference type="InterPro" id="IPR011600">
    <property type="entry name" value="Pept_C14_caspase"/>
</dbReference>
<dbReference type="Proteomes" id="UP000277256">
    <property type="component" value="Unassembled WGS sequence"/>
</dbReference>
<dbReference type="SUPFAM" id="SSF56112">
    <property type="entry name" value="Protein kinase-like (PK-like)"/>
    <property type="match status" value="1"/>
</dbReference>
<dbReference type="PROSITE" id="PS50011">
    <property type="entry name" value="PROTEIN_KINASE_DOM"/>
    <property type="match status" value="1"/>
</dbReference>
<keyword evidence="3" id="KW-1185">Reference proteome</keyword>
<sequence length="705" mass="78387">MNKAIIIGIDSYPEALLTGCVNDASDVADCLSLEQYDFESVLILDGDATRSEILKELYRTAYAEEHYGEGSTLLFYFAGHGQVIGQAGHLVTHDAENFDPGISLAHLAQVMESASLVFDHVVSILDCCHAGSAFTWTNSRPLSPSDIEREIQAVNESRCVLAACRPEELALEENSRGVFTTRLIDALLGDAVNWDGDVTLMGVYEYIAAALPKGAQTPVFKGDVAGTVILGRGFEPRQGRPIEKSELAKIIAKAQRLVDHYHNLEFTELTDRGTRLAGGSKRCASELEAVANWFEDTERSSPDIRSHSDWSELNDRLLVFRKHLSDISVGEDNRFGKVKFKIGDGAFGNVWAVENGTGQLKALKIFHGNELHLGVKVRRFSNGYASMRKLDHPRIVQVYEMTKAPFGFLMQYIPGDNLRRAYIEKEGNAEIVLRLMIEICETVQYAHSQGVLHRDIKPENIILERDSEGSLTPYLTDFDLAYHETNRTMTMTAGEGVGGVLNYAAPEQLYAHNTSAARSMTVDVYSLAQLMFFLIVGEDPSPASPARNIQKLTHTLTNWVDDRASEPLLEMYEQASSKEPSERPQTVTDFLTPLRKAEMFIQLASDSEDVPEDDFWRRVGHAYAGLGKYEADTDKMWTTNMSKQVEVIGRFKHVSTRGIAEVELEFSMTQNMLVPSFKTGKKAREQINKSGQAPSEAVWAYSAAA</sequence>
<accession>A0A426USL6</accession>
<dbReference type="InterPro" id="IPR051681">
    <property type="entry name" value="Ser/Thr_Kinases-Pseudokinases"/>
</dbReference>
<dbReference type="RefSeq" id="WP_125249838.1">
    <property type="nucleotide sequence ID" value="NZ_RSEB01000007.1"/>
</dbReference>
<dbReference type="InterPro" id="IPR029030">
    <property type="entry name" value="Caspase-like_dom_sf"/>
</dbReference>
<dbReference type="GO" id="GO:0004674">
    <property type="term" value="F:protein serine/threonine kinase activity"/>
    <property type="evidence" value="ECO:0007669"/>
    <property type="project" value="TreeGrafter"/>
</dbReference>
<dbReference type="PANTHER" id="PTHR44329">
    <property type="entry name" value="SERINE/THREONINE-PROTEIN KINASE TNNI3K-RELATED"/>
    <property type="match status" value="1"/>
</dbReference>
<dbReference type="GO" id="GO:0006508">
    <property type="term" value="P:proteolysis"/>
    <property type="evidence" value="ECO:0007669"/>
    <property type="project" value="InterPro"/>
</dbReference>
<dbReference type="AlphaFoldDB" id="A0A426USL6"/>
<dbReference type="GO" id="GO:0004197">
    <property type="term" value="F:cysteine-type endopeptidase activity"/>
    <property type="evidence" value="ECO:0007669"/>
    <property type="project" value="InterPro"/>
</dbReference>
<dbReference type="Gene3D" id="3.40.50.1460">
    <property type="match status" value="1"/>
</dbReference>
<dbReference type="SMART" id="SM00220">
    <property type="entry name" value="S_TKc"/>
    <property type="match status" value="1"/>
</dbReference>
<dbReference type="OrthoDB" id="8447555at2"/>
<evidence type="ECO:0000259" key="1">
    <source>
        <dbReference type="PROSITE" id="PS50011"/>
    </source>
</evidence>
<evidence type="ECO:0000313" key="3">
    <source>
        <dbReference type="Proteomes" id="UP000277256"/>
    </source>
</evidence>
<dbReference type="EMBL" id="RSEB01000007">
    <property type="protein sequence ID" value="RRR96483.1"/>
    <property type="molecule type" value="Genomic_DNA"/>
</dbReference>